<reference evidence="2" key="1">
    <citation type="submission" date="2022-03" db="EMBL/GenBank/DDBJ databases">
        <authorList>
            <person name="Martin H S."/>
        </authorList>
    </citation>
    <scope>NUCLEOTIDE SEQUENCE</scope>
</reference>
<protein>
    <submittedName>
        <fullName evidence="2">Uncharacterized protein</fullName>
    </submittedName>
</protein>
<proteinExistence type="predicted"/>
<feature type="region of interest" description="Disordered" evidence="1">
    <location>
        <begin position="172"/>
        <end position="194"/>
    </location>
</feature>
<keyword evidence="3" id="KW-1185">Reference proteome</keyword>
<evidence type="ECO:0000313" key="3">
    <source>
        <dbReference type="Proteomes" id="UP000837857"/>
    </source>
</evidence>
<gene>
    <name evidence="2" type="ORF">IPOD504_LOCUS14042</name>
</gene>
<feature type="compositionally biased region" description="Basic residues" evidence="1">
    <location>
        <begin position="60"/>
        <end position="69"/>
    </location>
</feature>
<feature type="non-terminal residue" evidence="2">
    <location>
        <position position="220"/>
    </location>
</feature>
<dbReference type="Proteomes" id="UP000837857">
    <property type="component" value="Chromosome 5"/>
</dbReference>
<accession>A0ABN8IUW3</accession>
<name>A0ABN8IUW3_9NEOP</name>
<dbReference type="EMBL" id="OW152817">
    <property type="protein sequence ID" value="CAH2068111.1"/>
    <property type="molecule type" value="Genomic_DNA"/>
</dbReference>
<sequence length="220" mass="24087">MCSSPVKIRSSCQGSVAISSAGEPVAREGRHRSAGGGRFNFITRGKPVERVYRPPGPRRPTVRRAKYGSHRAPTFTVRSERWLTSRGPSFYGEVGRGVAAEIGPCRSRGPFAFGARCATAQGRGPFNSDAAAGCDTPICNCRGAARLAAARRRRQVGRGLRKRRDRWRAPSSLYGPQMISDRKSPGSYGTRRRNAESTAKWMDVVLKRRYATGECGLEGR</sequence>
<feature type="region of interest" description="Disordered" evidence="1">
    <location>
        <begin position="18"/>
        <end position="71"/>
    </location>
</feature>
<evidence type="ECO:0000256" key="1">
    <source>
        <dbReference type="SAM" id="MobiDB-lite"/>
    </source>
</evidence>
<evidence type="ECO:0000313" key="2">
    <source>
        <dbReference type="EMBL" id="CAH2068111.1"/>
    </source>
</evidence>
<organism evidence="2 3">
    <name type="scientific">Iphiclides podalirius</name>
    <name type="common">scarce swallowtail</name>
    <dbReference type="NCBI Taxonomy" id="110791"/>
    <lineage>
        <taxon>Eukaryota</taxon>
        <taxon>Metazoa</taxon>
        <taxon>Ecdysozoa</taxon>
        <taxon>Arthropoda</taxon>
        <taxon>Hexapoda</taxon>
        <taxon>Insecta</taxon>
        <taxon>Pterygota</taxon>
        <taxon>Neoptera</taxon>
        <taxon>Endopterygota</taxon>
        <taxon>Lepidoptera</taxon>
        <taxon>Glossata</taxon>
        <taxon>Ditrysia</taxon>
        <taxon>Papilionoidea</taxon>
        <taxon>Papilionidae</taxon>
        <taxon>Papilioninae</taxon>
        <taxon>Iphiclides</taxon>
    </lineage>
</organism>